<dbReference type="Proteomes" id="UP000187158">
    <property type="component" value="Unassembled WGS sequence"/>
</dbReference>
<protein>
    <submittedName>
        <fullName evidence="1">Uncharacterized protein</fullName>
    </submittedName>
</protein>
<proteinExistence type="predicted"/>
<dbReference type="EMBL" id="MPVP01000471">
    <property type="protein sequence ID" value="OMD05150.1"/>
    <property type="molecule type" value="Genomic_DNA"/>
</dbReference>
<keyword evidence="2" id="KW-1185">Reference proteome</keyword>
<accession>A0ABX3GGA4</accession>
<reference evidence="1 2" key="1">
    <citation type="submission" date="2016-11" db="EMBL/GenBank/DDBJ databases">
        <title>Paenibacillus species isolates.</title>
        <authorList>
            <person name="Beno S.M."/>
        </authorList>
    </citation>
    <scope>NUCLEOTIDE SEQUENCE [LARGE SCALE GENOMIC DNA]</scope>
    <source>
        <strain evidence="1 2">FSL H7-0433</strain>
    </source>
</reference>
<comment type="caution">
    <text evidence="1">The sequence shown here is derived from an EMBL/GenBank/DDBJ whole genome shotgun (WGS) entry which is preliminary data.</text>
</comment>
<name>A0ABX3GGA4_9BACL</name>
<sequence length="132" mass="15088">MDSVKASLFVASSGFYSHDTGSHTMEHILNRVNVSYLPCSIKTFVLIKLQLPFPEYEEEGYLDVYAPDGKIDMNSSLFPIKNYRPQYMFPGGDTSIQVNYPIVQEGNYIYKMCIHGQVIAEYPLYIGLDRNE</sequence>
<gene>
    <name evidence="1" type="ORF">BSO21_31575</name>
</gene>
<organism evidence="1 2">
    <name type="scientific">Paenibacillus odorifer</name>
    <dbReference type="NCBI Taxonomy" id="189426"/>
    <lineage>
        <taxon>Bacteria</taxon>
        <taxon>Bacillati</taxon>
        <taxon>Bacillota</taxon>
        <taxon>Bacilli</taxon>
        <taxon>Bacillales</taxon>
        <taxon>Paenibacillaceae</taxon>
        <taxon>Paenibacillus</taxon>
    </lineage>
</organism>
<evidence type="ECO:0000313" key="1">
    <source>
        <dbReference type="EMBL" id="OMD05150.1"/>
    </source>
</evidence>
<dbReference type="RefSeq" id="WP_076220710.1">
    <property type="nucleotide sequence ID" value="NZ_MPTJ01000004.1"/>
</dbReference>
<evidence type="ECO:0000313" key="2">
    <source>
        <dbReference type="Proteomes" id="UP000187158"/>
    </source>
</evidence>